<proteinExistence type="inferred from homology"/>
<dbReference type="InterPro" id="IPR019335">
    <property type="entry name" value="COG7"/>
</dbReference>
<accession>A0AAV0J474</accession>
<dbReference type="PANTHER" id="PTHR21443:SF0">
    <property type="entry name" value="CONSERVED OLIGOMERIC GOLGI COMPLEX SUBUNIT 7"/>
    <property type="match status" value="1"/>
</dbReference>
<protein>
    <recommendedName>
        <fullName evidence="3">Conserved oligomeric Golgi complex subunit 7</fullName>
    </recommendedName>
    <alternativeName>
        <fullName evidence="8">Component of oligomeric Golgi complex 7</fullName>
    </alternativeName>
</protein>
<keyword evidence="5" id="KW-0653">Protein transport</keyword>
<evidence type="ECO:0000256" key="1">
    <source>
        <dbReference type="ARBA" id="ARBA00004395"/>
    </source>
</evidence>
<sequence>MMLDLGPFSDEKFDPKKWINAACQSRHPQESLDDHLVDMEMKLQMMSEEIAASLEEQSAAALLRVPRATRDVVRLRDDAVSLRSSISAILQKLKKAEGSSAESIAALAKVDTVKQRMEAAYETLQDAAGLTQLSSTVEDVFASGDLPRAAETLANMRHCLSAVGEVAEFANVRKQLEVLEDRLDSMVQPRLTDALSNRKVDVAQDLRGILMRIGRFKSLEMHYTKVHLKPIKQLWEDFDTRQQAAKQANGRNEFERTSGNNDLPTVPFSSWLPSFYDELLMYLEQEWKWCMVAFPDDYKMLLPKLLVETMAAVGASFVSRLNLATGEVLPETKALSKGILDILSGDMPKGIKIQTKHLEALIELHNTTGTFARNIQHLFSESDLRVLMDTLKAVYLPYESYKQRYGQMERAILSSEIAGVDLSETVRRMEESIPQVIVLLEASVERCLSFTGGSEVDELLLALDDIMLQYISSLQETLRSLRAVCGVDNNTIDPKEGSQSTRKADLSSNEEEWSIVQGALQILTVADCLTSRSSVFEASLRAALARISTSLSFSVFGSSLDHNYSHGGNNDGDGEPSLGGRAALDVAAVRLVDVPEKARKLFNLLDQVHDFTYVAITFRSQLFLKLLSFSSKTNTLLSSAHLADS</sequence>
<comment type="caution">
    <text evidence="9">The sequence shown here is derived from an EMBL/GenBank/DDBJ whole genome shotgun (WGS) entry which is preliminary data.</text>
</comment>
<evidence type="ECO:0000256" key="8">
    <source>
        <dbReference type="ARBA" id="ARBA00031345"/>
    </source>
</evidence>
<comment type="similarity">
    <text evidence="2">Belongs to the COG7 family.</text>
</comment>
<reference evidence="9" key="1">
    <citation type="submission" date="2022-08" db="EMBL/GenBank/DDBJ databases">
        <authorList>
            <person name="Gutierrez-Valencia J."/>
        </authorList>
    </citation>
    <scope>NUCLEOTIDE SEQUENCE</scope>
</reference>
<evidence type="ECO:0000256" key="3">
    <source>
        <dbReference type="ARBA" id="ARBA00020984"/>
    </source>
</evidence>
<evidence type="ECO:0000313" key="10">
    <source>
        <dbReference type="Proteomes" id="UP001154282"/>
    </source>
</evidence>
<evidence type="ECO:0000256" key="5">
    <source>
        <dbReference type="ARBA" id="ARBA00022927"/>
    </source>
</evidence>
<dbReference type="Pfam" id="PF10191">
    <property type="entry name" value="COG7"/>
    <property type="match status" value="1"/>
</dbReference>
<dbReference type="EMBL" id="CAMGYJ010000004">
    <property type="protein sequence ID" value="CAI0404493.1"/>
    <property type="molecule type" value="Genomic_DNA"/>
</dbReference>
<name>A0AAV0J474_9ROSI</name>
<organism evidence="9 10">
    <name type="scientific">Linum tenue</name>
    <dbReference type="NCBI Taxonomy" id="586396"/>
    <lineage>
        <taxon>Eukaryota</taxon>
        <taxon>Viridiplantae</taxon>
        <taxon>Streptophyta</taxon>
        <taxon>Embryophyta</taxon>
        <taxon>Tracheophyta</taxon>
        <taxon>Spermatophyta</taxon>
        <taxon>Magnoliopsida</taxon>
        <taxon>eudicotyledons</taxon>
        <taxon>Gunneridae</taxon>
        <taxon>Pentapetalae</taxon>
        <taxon>rosids</taxon>
        <taxon>fabids</taxon>
        <taxon>Malpighiales</taxon>
        <taxon>Linaceae</taxon>
        <taxon>Linum</taxon>
    </lineage>
</organism>
<comment type="subcellular location">
    <subcellularLocation>
        <location evidence="1">Golgi apparatus membrane</location>
        <topology evidence="1">Peripheral membrane protein</topology>
    </subcellularLocation>
</comment>
<dbReference type="GO" id="GO:0000139">
    <property type="term" value="C:Golgi membrane"/>
    <property type="evidence" value="ECO:0007669"/>
    <property type="project" value="UniProtKB-SubCell"/>
</dbReference>
<keyword evidence="7" id="KW-0472">Membrane</keyword>
<gene>
    <name evidence="9" type="ORF">LITE_LOCUS12493</name>
</gene>
<dbReference type="PANTHER" id="PTHR21443">
    <property type="entry name" value="CONSERVED OLIGOMERIC GOLGI COMPLEX COMPONENT 7"/>
    <property type="match status" value="1"/>
</dbReference>
<evidence type="ECO:0000256" key="4">
    <source>
        <dbReference type="ARBA" id="ARBA00022448"/>
    </source>
</evidence>
<evidence type="ECO:0000313" key="9">
    <source>
        <dbReference type="EMBL" id="CAI0404493.1"/>
    </source>
</evidence>
<keyword evidence="6" id="KW-0333">Golgi apparatus</keyword>
<evidence type="ECO:0000256" key="2">
    <source>
        <dbReference type="ARBA" id="ARBA00005831"/>
    </source>
</evidence>
<evidence type="ECO:0000256" key="6">
    <source>
        <dbReference type="ARBA" id="ARBA00023034"/>
    </source>
</evidence>
<dbReference type="AlphaFoldDB" id="A0AAV0J474"/>
<keyword evidence="4" id="KW-0813">Transport</keyword>
<dbReference type="GO" id="GO:0006886">
    <property type="term" value="P:intracellular protein transport"/>
    <property type="evidence" value="ECO:0007669"/>
    <property type="project" value="InterPro"/>
</dbReference>
<dbReference type="Proteomes" id="UP001154282">
    <property type="component" value="Unassembled WGS sequence"/>
</dbReference>
<evidence type="ECO:0000256" key="7">
    <source>
        <dbReference type="ARBA" id="ARBA00023136"/>
    </source>
</evidence>
<keyword evidence="10" id="KW-1185">Reference proteome</keyword>
<dbReference type="GO" id="GO:0006890">
    <property type="term" value="P:retrograde vesicle-mediated transport, Golgi to endoplasmic reticulum"/>
    <property type="evidence" value="ECO:0007669"/>
    <property type="project" value="TreeGrafter"/>
</dbReference>
<dbReference type="GO" id="GO:0017119">
    <property type="term" value="C:Golgi transport complex"/>
    <property type="evidence" value="ECO:0007669"/>
    <property type="project" value="InterPro"/>
</dbReference>
<dbReference type="GO" id="GO:0007030">
    <property type="term" value="P:Golgi organization"/>
    <property type="evidence" value="ECO:0007669"/>
    <property type="project" value="TreeGrafter"/>
</dbReference>